<sequence>MTPIFTSSSLKEAIATTLGTSTLITLKLTVCICKYDVGILPSQLQRYSLQITLPRCLLDQLADLAERTDPRFTKRDRPAARSVNQPQPLNILKKLLSSKQGMQQSASCMKHEFCKHTE</sequence>
<dbReference type="EMBL" id="JAHRIN010033805">
    <property type="protein sequence ID" value="MEQ2202605.1"/>
    <property type="molecule type" value="Genomic_DNA"/>
</dbReference>
<keyword evidence="2" id="KW-1185">Reference proteome</keyword>
<dbReference type="Proteomes" id="UP001434883">
    <property type="component" value="Unassembled WGS sequence"/>
</dbReference>
<protein>
    <submittedName>
        <fullName evidence="1">Uncharacterized protein</fullName>
    </submittedName>
</protein>
<comment type="caution">
    <text evidence="1">The sequence shown here is derived from an EMBL/GenBank/DDBJ whole genome shotgun (WGS) entry which is preliminary data.</text>
</comment>
<name>A0ABV0R398_9TELE</name>
<proteinExistence type="predicted"/>
<gene>
    <name evidence="1" type="ORF">XENOCAPTIV_008272</name>
</gene>
<evidence type="ECO:0000313" key="2">
    <source>
        <dbReference type="Proteomes" id="UP001434883"/>
    </source>
</evidence>
<evidence type="ECO:0000313" key="1">
    <source>
        <dbReference type="EMBL" id="MEQ2202605.1"/>
    </source>
</evidence>
<accession>A0ABV0R398</accession>
<organism evidence="1 2">
    <name type="scientific">Xenoophorus captivus</name>
    <dbReference type="NCBI Taxonomy" id="1517983"/>
    <lineage>
        <taxon>Eukaryota</taxon>
        <taxon>Metazoa</taxon>
        <taxon>Chordata</taxon>
        <taxon>Craniata</taxon>
        <taxon>Vertebrata</taxon>
        <taxon>Euteleostomi</taxon>
        <taxon>Actinopterygii</taxon>
        <taxon>Neopterygii</taxon>
        <taxon>Teleostei</taxon>
        <taxon>Neoteleostei</taxon>
        <taxon>Acanthomorphata</taxon>
        <taxon>Ovalentaria</taxon>
        <taxon>Atherinomorphae</taxon>
        <taxon>Cyprinodontiformes</taxon>
        <taxon>Goodeidae</taxon>
        <taxon>Xenoophorus</taxon>
    </lineage>
</organism>
<reference evidence="1 2" key="1">
    <citation type="submission" date="2021-06" db="EMBL/GenBank/DDBJ databases">
        <authorList>
            <person name="Palmer J.M."/>
        </authorList>
    </citation>
    <scope>NUCLEOTIDE SEQUENCE [LARGE SCALE GENOMIC DNA]</scope>
    <source>
        <strain evidence="1 2">XC_2019</strain>
        <tissue evidence="1">Muscle</tissue>
    </source>
</reference>